<evidence type="ECO:0000256" key="1">
    <source>
        <dbReference type="ARBA" id="ARBA00005964"/>
    </source>
</evidence>
<comment type="caution">
    <text evidence="5">The sequence shown here is derived from an EMBL/GenBank/DDBJ whole genome shotgun (WGS) entry which is preliminary data.</text>
</comment>
<dbReference type="InterPro" id="IPR019826">
    <property type="entry name" value="Carboxylesterase_B_AS"/>
</dbReference>
<dbReference type="RefSeq" id="WP_108344455.1">
    <property type="nucleotide sequence ID" value="NZ_PYXZ01000004.1"/>
</dbReference>
<protein>
    <recommendedName>
        <fullName evidence="3">Carboxylic ester hydrolase</fullName>
        <ecNumber evidence="3">3.1.1.-</ecNumber>
    </recommendedName>
</protein>
<dbReference type="InterPro" id="IPR029058">
    <property type="entry name" value="AB_hydrolase_fold"/>
</dbReference>
<reference evidence="5 6" key="1">
    <citation type="submission" date="2018-03" db="EMBL/GenBank/DDBJ databases">
        <authorList>
            <person name="Keele B.F."/>
        </authorList>
    </citation>
    <scope>NUCLEOTIDE SEQUENCE [LARGE SCALE GENOMIC DNA]</scope>
    <source>
        <strain evidence="5 6">IB-3</strain>
    </source>
</reference>
<evidence type="ECO:0000313" key="5">
    <source>
        <dbReference type="EMBL" id="PUA80886.1"/>
    </source>
</evidence>
<dbReference type="GO" id="GO:0016787">
    <property type="term" value="F:hydrolase activity"/>
    <property type="evidence" value="ECO:0007669"/>
    <property type="project" value="UniProtKB-KW"/>
</dbReference>
<dbReference type="PROSITE" id="PS00122">
    <property type="entry name" value="CARBOXYLESTERASE_B_1"/>
    <property type="match status" value="1"/>
</dbReference>
<keyword evidence="6" id="KW-1185">Reference proteome</keyword>
<dbReference type="OrthoDB" id="3199405at2"/>
<evidence type="ECO:0000256" key="3">
    <source>
        <dbReference type="RuleBase" id="RU361235"/>
    </source>
</evidence>
<dbReference type="InterPro" id="IPR050309">
    <property type="entry name" value="Type-B_Carboxylest/Lipase"/>
</dbReference>
<keyword evidence="2 3" id="KW-0378">Hydrolase</keyword>
<organism evidence="5 6">
    <name type="scientific">Nocardioides currus</name>
    <dbReference type="NCBI Taxonomy" id="2133958"/>
    <lineage>
        <taxon>Bacteria</taxon>
        <taxon>Bacillati</taxon>
        <taxon>Actinomycetota</taxon>
        <taxon>Actinomycetes</taxon>
        <taxon>Propionibacteriales</taxon>
        <taxon>Nocardioidaceae</taxon>
        <taxon>Nocardioides</taxon>
    </lineage>
</organism>
<accession>A0A2R7YY11</accession>
<sequence length="487" mass="51186">MHATVKTLSGEVRGRTRDGVTSFLGIPYAAAPVGPRRFAEPAPVTAWDGVRDALEHGPTAPAPGYTPPFDALLPVVTVPGEEILNLSVWTPDPGTTGLPVMVWLHGGAFVNGSSSIETYDGSAFARDGIVLVGVNYRLGAEGFLHLPDAPANRGLLDQVAALRWVRDNIAAFGGDPDAVTVFGESAGGMSVGALLAMPSAAGLFRRAILQSGAGHHALRVDTAAKVAGHMAEEVGVDATRSGFATVPAERLVEAQRRLSLQATSQPDPVRWGEITLNSMIFEPVVDGEVLPALPIEAIAAGASADVEILVGSNRDEHRFFLVPPGTVDLVTEASLAAVAGAYRLPGGAVEAYRTQQPGATSGLVLADIMGDWFFRIPAVRLAEAHGGAHVYEFDWVTPVLDGRLGSCHAVELGFVFDTLAASTMLSGSDAPQELADAVHAAWVAFATTGDPGWPRYGDDRQVRRFGDEVETLTDPRGATRELWGGIR</sequence>
<dbReference type="EC" id="3.1.1.-" evidence="3"/>
<evidence type="ECO:0000256" key="2">
    <source>
        <dbReference type="ARBA" id="ARBA00022801"/>
    </source>
</evidence>
<comment type="similarity">
    <text evidence="1 3">Belongs to the type-B carboxylesterase/lipase family.</text>
</comment>
<dbReference type="Gene3D" id="3.40.50.1820">
    <property type="entry name" value="alpha/beta hydrolase"/>
    <property type="match status" value="1"/>
</dbReference>
<dbReference type="InterPro" id="IPR002018">
    <property type="entry name" value="CarbesteraseB"/>
</dbReference>
<feature type="domain" description="Carboxylesterase type B" evidence="4">
    <location>
        <begin position="3"/>
        <end position="452"/>
    </location>
</feature>
<dbReference type="AlphaFoldDB" id="A0A2R7YY11"/>
<dbReference type="PANTHER" id="PTHR11559">
    <property type="entry name" value="CARBOXYLESTERASE"/>
    <property type="match status" value="1"/>
</dbReference>
<dbReference type="Pfam" id="PF00135">
    <property type="entry name" value="COesterase"/>
    <property type="match status" value="1"/>
</dbReference>
<name>A0A2R7YY11_9ACTN</name>
<evidence type="ECO:0000313" key="6">
    <source>
        <dbReference type="Proteomes" id="UP000244867"/>
    </source>
</evidence>
<dbReference type="Proteomes" id="UP000244867">
    <property type="component" value="Unassembled WGS sequence"/>
</dbReference>
<gene>
    <name evidence="5" type="ORF">C7S10_10795</name>
</gene>
<evidence type="ECO:0000259" key="4">
    <source>
        <dbReference type="Pfam" id="PF00135"/>
    </source>
</evidence>
<dbReference type="EMBL" id="PYXZ01000004">
    <property type="protein sequence ID" value="PUA80886.1"/>
    <property type="molecule type" value="Genomic_DNA"/>
</dbReference>
<proteinExistence type="inferred from homology"/>
<dbReference type="SUPFAM" id="SSF53474">
    <property type="entry name" value="alpha/beta-Hydrolases"/>
    <property type="match status" value="1"/>
</dbReference>